<accession>A0A562SS32</accession>
<keyword evidence="3" id="KW-1185">Reference proteome</keyword>
<feature type="chain" id="PRO_5021840374" evidence="1">
    <location>
        <begin position="27"/>
        <end position="199"/>
    </location>
</feature>
<comment type="caution">
    <text evidence="2">The sequence shown here is derived from an EMBL/GenBank/DDBJ whole genome shotgun (WGS) entry which is preliminary data.</text>
</comment>
<feature type="signal peptide" evidence="1">
    <location>
        <begin position="1"/>
        <end position="26"/>
    </location>
</feature>
<dbReference type="RefSeq" id="WP_145717601.1">
    <property type="nucleotide sequence ID" value="NZ_BAAAFY010000002.1"/>
</dbReference>
<keyword evidence="1" id="KW-0732">Signal</keyword>
<protein>
    <submittedName>
        <fullName evidence="2">Uncharacterized protein</fullName>
    </submittedName>
</protein>
<proteinExistence type="predicted"/>
<name>A0A562SS32_CHIJA</name>
<gene>
    <name evidence="2" type="ORF">LX66_4431</name>
</gene>
<organism evidence="2 3">
    <name type="scientific">Chitinophaga japonensis</name>
    <name type="common">Flexibacter japonensis</name>
    <dbReference type="NCBI Taxonomy" id="104662"/>
    <lineage>
        <taxon>Bacteria</taxon>
        <taxon>Pseudomonadati</taxon>
        <taxon>Bacteroidota</taxon>
        <taxon>Chitinophagia</taxon>
        <taxon>Chitinophagales</taxon>
        <taxon>Chitinophagaceae</taxon>
        <taxon>Chitinophaga</taxon>
    </lineage>
</organism>
<reference evidence="2 3" key="1">
    <citation type="journal article" date="2013" name="Stand. Genomic Sci.">
        <title>Genomic Encyclopedia of Type Strains, Phase I: The one thousand microbial genomes (KMG-I) project.</title>
        <authorList>
            <person name="Kyrpides N.C."/>
            <person name="Woyke T."/>
            <person name="Eisen J.A."/>
            <person name="Garrity G."/>
            <person name="Lilburn T.G."/>
            <person name="Beck B.J."/>
            <person name="Whitman W.B."/>
            <person name="Hugenholtz P."/>
            <person name="Klenk H.P."/>
        </authorList>
    </citation>
    <scope>NUCLEOTIDE SEQUENCE [LARGE SCALE GENOMIC DNA]</scope>
    <source>
        <strain evidence="2 3">DSM 13484</strain>
    </source>
</reference>
<sequence length="199" mass="22630">MQKMIFSKLCAALAFACLLAPSVNVAAQSNEAPVTDITMDLQEWARHLNSDADKNLSREKAPELNRYLEALKMSLEDYMKTRKRLSDSLFRNNVAPGKKDIYHLEVLKEQMSAVMAGMRGVTDLTGRELQEEGDKLNNRIYDILYGEQTHFLSYLEAFLAGMDVTKKDLALDGSTCYQRLRECINLISNLQGRINKKMK</sequence>
<evidence type="ECO:0000256" key="1">
    <source>
        <dbReference type="SAM" id="SignalP"/>
    </source>
</evidence>
<dbReference type="Proteomes" id="UP000316778">
    <property type="component" value="Unassembled WGS sequence"/>
</dbReference>
<evidence type="ECO:0000313" key="3">
    <source>
        <dbReference type="Proteomes" id="UP000316778"/>
    </source>
</evidence>
<dbReference type="EMBL" id="VLLG01000005">
    <property type="protein sequence ID" value="TWI84069.1"/>
    <property type="molecule type" value="Genomic_DNA"/>
</dbReference>
<dbReference type="AlphaFoldDB" id="A0A562SS32"/>
<evidence type="ECO:0000313" key="2">
    <source>
        <dbReference type="EMBL" id="TWI84069.1"/>
    </source>
</evidence>